<feature type="transmembrane region" description="Helical" evidence="5">
    <location>
        <begin position="309"/>
        <end position="328"/>
    </location>
</feature>
<feature type="transmembrane region" description="Helical" evidence="5">
    <location>
        <begin position="122"/>
        <end position="142"/>
    </location>
</feature>
<proteinExistence type="predicted"/>
<feature type="transmembrane region" description="Helical" evidence="5">
    <location>
        <begin position="21"/>
        <end position="39"/>
    </location>
</feature>
<feature type="transmembrane region" description="Helical" evidence="5">
    <location>
        <begin position="182"/>
        <end position="204"/>
    </location>
</feature>
<evidence type="ECO:0000259" key="6">
    <source>
        <dbReference type="PROSITE" id="PS50850"/>
    </source>
</evidence>
<gene>
    <name evidence="7" type="ORF">Ssi02_67020</name>
</gene>
<dbReference type="Pfam" id="PF07690">
    <property type="entry name" value="MFS_1"/>
    <property type="match status" value="1"/>
</dbReference>
<name>A0A919RME7_9ACTN</name>
<comment type="subcellular location">
    <subcellularLocation>
        <location evidence="1">Cell membrane</location>
        <topology evidence="1">Multi-pass membrane protein</topology>
    </subcellularLocation>
</comment>
<protein>
    <submittedName>
        <fullName evidence="7">MFS transporter</fullName>
    </submittedName>
</protein>
<keyword evidence="2 5" id="KW-0812">Transmembrane</keyword>
<feature type="transmembrane region" description="Helical" evidence="5">
    <location>
        <begin position="372"/>
        <end position="392"/>
    </location>
</feature>
<dbReference type="Gene3D" id="1.20.1250.20">
    <property type="entry name" value="MFS general substrate transporter like domains"/>
    <property type="match status" value="2"/>
</dbReference>
<dbReference type="GO" id="GO:0005886">
    <property type="term" value="C:plasma membrane"/>
    <property type="evidence" value="ECO:0007669"/>
    <property type="project" value="UniProtKB-SubCell"/>
</dbReference>
<dbReference type="Proteomes" id="UP000606172">
    <property type="component" value="Unassembled WGS sequence"/>
</dbReference>
<dbReference type="GO" id="GO:0022857">
    <property type="term" value="F:transmembrane transporter activity"/>
    <property type="evidence" value="ECO:0007669"/>
    <property type="project" value="InterPro"/>
</dbReference>
<accession>A0A919RME7</accession>
<feature type="transmembrane region" description="Helical" evidence="5">
    <location>
        <begin position="240"/>
        <end position="263"/>
    </location>
</feature>
<keyword evidence="3 5" id="KW-1133">Transmembrane helix</keyword>
<dbReference type="InterPro" id="IPR011701">
    <property type="entry name" value="MFS"/>
</dbReference>
<evidence type="ECO:0000256" key="5">
    <source>
        <dbReference type="SAM" id="Phobius"/>
    </source>
</evidence>
<dbReference type="EMBL" id="BOOW01000045">
    <property type="protein sequence ID" value="GII96471.1"/>
    <property type="molecule type" value="Genomic_DNA"/>
</dbReference>
<feature type="transmembrane region" description="Helical" evidence="5">
    <location>
        <begin position="154"/>
        <end position="176"/>
    </location>
</feature>
<dbReference type="InterPro" id="IPR036259">
    <property type="entry name" value="MFS_trans_sf"/>
</dbReference>
<feature type="domain" description="Major facilitator superfamily (MFS) profile" evidence="6">
    <location>
        <begin position="25"/>
        <end position="424"/>
    </location>
</feature>
<feature type="transmembrane region" description="Helical" evidence="5">
    <location>
        <begin position="59"/>
        <end position="84"/>
    </location>
</feature>
<evidence type="ECO:0000313" key="7">
    <source>
        <dbReference type="EMBL" id="GII96471.1"/>
    </source>
</evidence>
<dbReference type="PROSITE" id="PS50850">
    <property type="entry name" value="MFS"/>
    <property type="match status" value="1"/>
</dbReference>
<feature type="transmembrane region" description="Helical" evidence="5">
    <location>
        <begin position="96"/>
        <end position="116"/>
    </location>
</feature>
<evidence type="ECO:0000256" key="3">
    <source>
        <dbReference type="ARBA" id="ARBA00022989"/>
    </source>
</evidence>
<dbReference type="PANTHER" id="PTHR23528">
    <property type="match status" value="1"/>
</dbReference>
<feature type="transmembrane region" description="Helical" evidence="5">
    <location>
        <begin position="334"/>
        <end position="360"/>
    </location>
</feature>
<evidence type="ECO:0000256" key="2">
    <source>
        <dbReference type="ARBA" id="ARBA00022692"/>
    </source>
</evidence>
<dbReference type="AlphaFoldDB" id="A0A919RME7"/>
<organism evidence="7 8">
    <name type="scientific">Sinosporangium siamense</name>
    <dbReference type="NCBI Taxonomy" id="1367973"/>
    <lineage>
        <taxon>Bacteria</taxon>
        <taxon>Bacillati</taxon>
        <taxon>Actinomycetota</taxon>
        <taxon>Actinomycetes</taxon>
        <taxon>Streptosporangiales</taxon>
        <taxon>Streptosporangiaceae</taxon>
        <taxon>Sinosporangium</taxon>
    </lineage>
</organism>
<reference evidence="7" key="1">
    <citation type="submission" date="2021-01" db="EMBL/GenBank/DDBJ databases">
        <title>Whole genome shotgun sequence of Sinosporangium siamense NBRC 109515.</title>
        <authorList>
            <person name="Komaki H."/>
            <person name="Tamura T."/>
        </authorList>
    </citation>
    <scope>NUCLEOTIDE SEQUENCE</scope>
    <source>
        <strain evidence="7">NBRC 109515</strain>
    </source>
</reference>
<dbReference type="SUPFAM" id="SSF103473">
    <property type="entry name" value="MFS general substrate transporter"/>
    <property type="match status" value="1"/>
</dbReference>
<dbReference type="RefSeq" id="WP_204031470.1">
    <property type="nucleotide sequence ID" value="NZ_BOOW01000045.1"/>
</dbReference>
<evidence type="ECO:0000256" key="1">
    <source>
        <dbReference type="ARBA" id="ARBA00004651"/>
    </source>
</evidence>
<dbReference type="InterPro" id="IPR020846">
    <property type="entry name" value="MFS_dom"/>
</dbReference>
<keyword evidence="8" id="KW-1185">Reference proteome</keyword>
<comment type="caution">
    <text evidence="7">The sequence shown here is derived from an EMBL/GenBank/DDBJ whole genome shotgun (WGS) entry which is preliminary data.</text>
</comment>
<feature type="transmembrane region" description="Helical" evidence="5">
    <location>
        <begin position="398"/>
        <end position="417"/>
    </location>
</feature>
<feature type="transmembrane region" description="Helical" evidence="5">
    <location>
        <begin position="275"/>
        <end position="297"/>
    </location>
</feature>
<dbReference type="PANTHER" id="PTHR23528:SF1">
    <property type="entry name" value="MAJOR FACILITATOR SUPERFAMILY (MFS) PROFILE DOMAIN-CONTAINING PROTEIN"/>
    <property type="match status" value="1"/>
</dbReference>
<keyword evidence="4 5" id="KW-0472">Membrane</keyword>
<evidence type="ECO:0000256" key="4">
    <source>
        <dbReference type="ARBA" id="ARBA00023136"/>
    </source>
</evidence>
<sequence>MTAFPVTGTETGAGVPRQGRVAALLTAMFLVNVFGYAANNAALSVLLPTQVRSAAGDDAVAALALVTGIGAIASFGIPPLVGLMSDRTRTRWGRRSPWILIGGITTAAALVLTGAVSTVTGLMIGSFLIQATINIGLNIILATIPERIPPKRHGLASTVQGVGIPVGGIIGIQVGATLIDSVLIAYALLGGLFLIASVISAMLLRDRSGTGLDDPRLEQTPVGQQFMAMFSSLRDRDYRWVFISRAVIYMGYNIVFGFSLYILQDYIVLPEGVTPASAVATAQTSSIVFLTIGTLISGPLVDRLGRHRGFVLISSLLLTSSIVLPLLSPSWTMFLVQAGLSGFALGAFLGVDLALATIVLPKTGDAGRDLGVFHIALTAPQVVAPFVAAMAVQWLGGYYGLFIVGGVFAFLGSLTVLRVSPQRVGK</sequence>
<evidence type="ECO:0000313" key="8">
    <source>
        <dbReference type="Proteomes" id="UP000606172"/>
    </source>
</evidence>